<keyword evidence="2" id="KW-1185">Reference proteome</keyword>
<dbReference type="Proteomes" id="UP001439875">
    <property type="component" value="Unassembled WGS sequence"/>
</dbReference>
<reference evidence="1" key="1">
    <citation type="submission" date="2024-03" db="EMBL/GenBank/DDBJ databases">
        <title>Human intestinal bacterial collection.</title>
        <authorList>
            <person name="Pauvert C."/>
            <person name="Hitch T.C.A."/>
            <person name="Clavel T."/>
        </authorList>
    </citation>
    <scope>NUCLEOTIDE SEQUENCE</scope>
    <source>
        <strain evidence="1">CLA-AA-H227</strain>
    </source>
</reference>
<comment type="caution">
    <text evidence="1">The sequence shown here is derived from an EMBL/GenBank/DDBJ whole genome shotgun (WGS) entry which is preliminary data.</text>
</comment>
<evidence type="ECO:0000313" key="1">
    <source>
        <dbReference type="EMBL" id="MEQ2528768.1"/>
    </source>
</evidence>
<evidence type="ECO:0000313" key="2">
    <source>
        <dbReference type="Proteomes" id="UP001439875"/>
    </source>
</evidence>
<gene>
    <name evidence="1" type="ORF">WMO40_19000</name>
</gene>
<name>A0ACC6SFG3_9BACI</name>
<dbReference type="EMBL" id="JBBMEW010000022">
    <property type="protein sequence ID" value="MEQ2528768.1"/>
    <property type="molecule type" value="Genomic_DNA"/>
</dbReference>
<protein>
    <submittedName>
        <fullName evidence="1">YwdI family protein</fullName>
    </submittedName>
</protein>
<organism evidence="1 2">
    <name type="scientific">Robertmurraya yapensis</name>
    <name type="common">ex Hitch et al 2024</name>
    <dbReference type="NCBI Taxonomy" id="3133160"/>
    <lineage>
        <taxon>Bacteria</taxon>
        <taxon>Bacillati</taxon>
        <taxon>Bacillota</taxon>
        <taxon>Bacilli</taxon>
        <taxon>Bacillales</taxon>
        <taxon>Bacillaceae</taxon>
        <taxon>Robertmurraya</taxon>
    </lineage>
</organism>
<accession>A0ACC6SFG3</accession>
<proteinExistence type="predicted"/>
<sequence length="93" mass="10335">MVGLNISVQKLLGKIEEELRQAKSSDSEARMREKIYAVKALCELVLEEQSSTAIAPQSFSTPAPIQTPVMNPYGQVQKMKIDEESNGDSLFDF</sequence>